<dbReference type="HOGENOM" id="CLU_058584_0_0_6"/>
<dbReference type="STRING" id="1499686.BN1079_01537"/>
<evidence type="ECO:0000313" key="4">
    <source>
        <dbReference type="Proteomes" id="UP000053902"/>
    </source>
</evidence>
<accession>A0A078LSR0</accession>
<dbReference type="GO" id="GO:0016740">
    <property type="term" value="F:transferase activity"/>
    <property type="evidence" value="ECO:0007669"/>
    <property type="project" value="UniProtKB-KW"/>
</dbReference>
<keyword evidence="4" id="KW-1185">Reference proteome</keyword>
<dbReference type="AlphaFoldDB" id="A0A078LSR0"/>
<dbReference type="InterPro" id="IPR007345">
    <property type="entry name" value="Polysacch_pyruvyl_Trfase"/>
</dbReference>
<name>A0A078LSR0_9PSED</name>
<sequence length="441" mass="49181">MNIRINGPSHETSNKMKVIAYGAYDRHNYGDLLFAIVLKHYLEANKGFHVLIAATKKSDLSRFGALPTISLKEALRATRQQRNTMLVVAGGECLTAQWESIIGYLAPQAIYYPIKASPYVIGHHQFIRLSRKFTSIPSDMPMVLGERELPGYQVMYNSVGGNEISRKKPLIHAAIKRNLKDCTYISVRDRETSAELEKLGVEHRLVPDSAVLISDIFPQQPTPSEAGHIVFHISEHHSRRRIEAIAEQLSELSDSTGLKIALLTIGKAPGHSDDTPLDKLQTLLGERAFRVDSGHIQDIIRCIATSKLYCGTSLHGAITALTYAVPQIALLPKRVIKLSSFLETWAPRRSSGFAEIDQISHTASALLASFGEPQKKELQTVVALLKERVRDNLDHMIGLYEKASIKRGADIYRFHRRHPMRSPLKPGRAGGMPRPTHQART</sequence>
<evidence type="ECO:0000313" key="3">
    <source>
        <dbReference type="EMBL" id="CDZ94224.1"/>
    </source>
</evidence>
<organism evidence="3 4">
    <name type="scientific">Pseudomonas saudiphocaensis</name>
    <dbReference type="NCBI Taxonomy" id="1499686"/>
    <lineage>
        <taxon>Bacteria</taxon>
        <taxon>Pseudomonadati</taxon>
        <taxon>Pseudomonadota</taxon>
        <taxon>Gammaproteobacteria</taxon>
        <taxon>Pseudomonadales</taxon>
        <taxon>Pseudomonadaceae</taxon>
        <taxon>Pseudomonas</taxon>
    </lineage>
</organism>
<evidence type="ECO:0000256" key="1">
    <source>
        <dbReference type="SAM" id="MobiDB-lite"/>
    </source>
</evidence>
<dbReference type="Proteomes" id="UP000053902">
    <property type="component" value="Unassembled WGS sequence"/>
</dbReference>
<dbReference type="OrthoDB" id="1425928at2"/>
<protein>
    <submittedName>
        <fullName evidence="3">Polysaccharide pyruvyl transferase</fullName>
    </submittedName>
</protein>
<dbReference type="Pfam" id="PF04230">
    <property type="entry name" value="PS_pyruv_trans"/>
    <property type="match status" value="1"/>
</dbReference>
<keyword evidence="3" id="KW-0808">Transferase</keyword>
<proteinExistence type="predicted"/>
<dbReference type="eggNOG" id="COG2327">
    <property type="taxonomic scope" value="Bacteria"/>
</dbReference>
<gene>
    <name evidence="3" type="ORF">BN1079_01537</name>
</gene>
<dbReference type="RefSeq" id="WP_081950815.1">
    <property type="nucleotide sequence ID" value="NZ_CCSF01000001.1"/>
</dbReference>
<feature type="region of interest" description="Disordered" evidence="1">
    <location>
        <begin position="419"/>
        <end position="441"/>
    </location>
</feature>
<reference evidence="3 4" key="1">
    <citation type="submission" date="2014-07" db="EMBL/GenBank/DDBJ databases">
        <authorList>
            <person name="Urmite Genomes Urmite Genomes"/>
        </authorList>
    </citation>
    <scope>NUCLEOTIDE SEQUENCE [LARGE SCALE GENOMIC DNA]</scope>
    <source>
        <strain evidence="3 4">20_BN</strain>
    </source>
</reference>
<feature type="domain" description="Polysaccharide pyruvyl transferase" evidence="2">
    <location>
        <begin position="28"/>
        <end position="330"/>
    </location>
</feature>
<dbReference type="EMBL" id="CCSF01000001">
    <property type="protein sequence ID" value="CDZ94224.1"/>
    <property type="molecule type" value="Genomic_DNA"/>
</dbReference>
<evidence type="ECO:0000259" key="2">
    <source>
        <dbReference type="Pfam" id="PF04230"/>
    </source>
</evidence>